<dbReference type="RefSeq" id="WP_344822428.1">
    <property type="nucleotide sequence ID" value="NZ_BAAAUV010000002.1"/>
</dbReference>
<dbReference type="Proteomes" id="UP001501237">
    <property type="component" value="Unassembled WGS sequence"/>
</dbReference>
<evidence type="ECO:0000313" key="1">
    <source>
        <dbReference type="EMBL" id="GAA3197738.1"/>
    </source>
</evidence>
<comment type="caution">
    <text evidence="1">The sequence shown here is derived from an EMBL/GenBank/DDBJ whole genome shotgun (WGS) entry which is preliminary data.</text>
</comment>
<evidence type="ECO:0000313" key="2">
    <source>
        <dbReference type="Proteomes" id="UP001501237"/>
    </source>
</evidence>
<gene>
    <name evidence="1" type="ORF">GCM10010468_09040</name>
</gene>
<proteinExistence type="predicted"/>
<evidence type="ECO:0008006" key="3">
    <source>
        <dbReference type="Google" id="ProtNLM"/>
    </source>
</evidence>
<accession>A0ABP6PZT4</accession>
<keyword evidence="2" id="KW-1185">Reference proteome</keyword>
<name>A0ABP6PZT4_9ACTN</name>
<sequence length="49" mass="5444">MDATGDDGLVRQVRGLEAMIAEQDGRIEAILAALRDLLDRTPAPRPHRY</sequence>
<organism evidence="1 2">
    <name type="scientific">Actinocorallia longicatena</name>
    <dbReference type="NCBI Taxonomy" id="111803"/>
    <lineage>
        <taxon>Bacteria</taxon>
        <taxon>Bacillati</taxon>
        <taxon>Actinomycetota</taxon>
        <taxon>Actinomycetes</taxon>
        <taxon>Streptosporangiales</taxon>
        <taxon>Thermomonosporaceae</taxon>
        <taxon>Actinocorallia</taxon>
    </lineage>
</organism>
<protein>
    <recommendedName>
        <fullName evidence="3">SlyX protein</fullName>
    </recommendedName>
</protein>
<reference evidence="2" key="1">
    <citation type="journal article" date="2019" name="Int. J. Syst. Evol. Microbiol.">
        <title>The Global Catalogue of Microorganisms (GCM) 10K type strain sequencing project: providing services to taxonomists for standard genome sequencing and annotation.</title>
        <authorList>
            <consortium name="The Broad Institute Genomics Platform"/>
            <consortium name="The Broad Institute Genome Sequencing Center for Infectious Disease"/>
            <person name="Wu L."/>
            <person name="Ma J."/>
        </authorList>
    </citation>
    <scope>NUCLEOTIDE SEQUENCE [LARGE SCALE GENOMIC DNA]</scope>
    <source>
        <strain evidence="2">JCM 9377</strain>
    </source>
</reference>
<dbReference type="EMBL" id="BAAAUV010000002">
    <property type="protein sequence ID" value="GAA3197738.1"/>
    <property type="molecule type" value="Genomic_DNA"/>
</dbReference>